<name>A0A9P8SJH2_9HYPO</name>
<dbReference type="SUPFAM" id="SSF51905">
    <property type="entry name" value="FAD/NAD(P)-binding domain"/>
    <property type="match status" value="1"/>
</dbReference>
<evidence type="ECO:0000259" key="1">
    <source>
        <dbReference type="Pfam" id="PF01593"/>
    </source>
</evidence>
<accession>A0A9P8SJH2</accession>
<dbReference type="PANTHER" id="PTHR42923">
    <property type="entry name" value="PROTOPORPHYRINOGEN OXIDASE"/>
    <property type="match status" value="1"/>
</dbReference>
<proteinExistence type="predicted"/>
<dbReference type="EMBL" id="JAIZPD010000004">
    <property type="protein sequence ID" value="KAH0964204.1"/>
    <property type="molecule type" value="Genomic_DNA"/>
</dbReference>
<dbReference type="OrthoDB" id="5977668at2759"/>
<dbReference type="PRINTS" id="PR00419">
    <property type="entry name" value="ADXRDTASE"/>
</dbReference>
<protein>
    <submittedName>
        <fullName evidence="2">Flavin containing amine oxidoreductase domain-containing protein</fullName>
    </submittedName>
</protein>
<dbReference type="RefSeq" id="XP_044721717.1">
    <property type="nucleotide sequence ID" value="XM_044863103.1"/>
</dbReference>
<gene>
    <name evidence="2" type="ORF">HRG_04632</name>
</gene>
<organism evidence="2 3">
    <name type="scientific">Hirsutella rhossiliensis</name>
    <dbReference type="NCBI Taxonomy" id="111463"/>
    <lineage>
        <taxon>Eukaryota</taxon>
        <taxon>Fungi</taxon>
        <taxon>Dikarya</taxon>
        <taxon>Ascomycota</taxon>
        <taxon>Pezizomycotina</taxon>
        <taxon>Sordariomycetes</taxon>
        <taxon>Hypocreomycetidae</taxon>
        <taxon>Hypocreales</taxon>
        <taxon>Ophiocordycipitaceae</taxon>
        <taxon>Hirsutella</taxon>
    </lineage>
</organism>
<dbReference type="Pfam" id="PF01593">
    <property type="entry name" value="Amino_oxidase"/>
    <property type="match status" value="1"/>
</dbReference>
<sequence>MMPPPPPPSRRVAIVGGGIAGIACSWELRKHDCSVDIFEADDKLGGHANSVSFKGKRGSVSVDTGFIAIDEATYPHFNAFLGELGVETMPTDMSFGVSTSDGAFEWSSYSLWSFVGTLTRLLSPWFWRLMFDVVRFSLFAQDAVREEPCVAEPSQRRGSDADAVEDDLGAAPLESIGEYLRRQGYSEQFMAYFLIPMVAAPWCIDPDEFAATFPARPLIQFMLRHGLLDTVTQRLQWRTFRHGSRTYVDAFQRRLPPRHRLHLNTPVQRVTRVGDETVVSLHDGPSRTYDDVVLAVHANQALALMGGDATALERRILGSFKTSKNVCHLHSDTSHLPRRPSARAAWNCFVESEAWTPQNALAGKPRSRKISITFDMNKLQAIPFPGQAGSPGRVLVSMNPTRTPRALQSSHIYHHPLLSSESILMTRHLDKINGVSGLAFAGAWMGYGFHEDGFVAGVHAARLITHGRDKTRPLDLMQDGMDNLLPKGGTTRILLRLGVGLVQWLLRLRESMVDAWAWADVTSQEKSKLLLL</sequence>
<evidence type="ECO:0000313" key="2">
    <source>
        <dbReference type="EMBL" id="KAH0964204.1"/>
    </source>
</evidence>
<dbReference type="GO" id="GO:0016491">
    <property type="term" value="F:oxidoreductase activity"/>
    <property type="evidence" value="ECO:0007669"/>
    <property type="project" value="InterPro"/>
</dbReference>
<feature type="domain" description="Amine oxidase" evidence="1">
    <location>
        <begin position="19"/>
        <end position="302"/>
    </location>
</feature>
<dbReference type="Gene3D" id="3.50.50.60">
    <property type="entry name" value="FAD/NAD(P)-binding domain"/>
    <property type="match status" value="1"/>
</dbReference>
<dbReference type="InterPro" id="IPR002937">
    <property type="entry name" value="Amino_oxidase"/>
</dbReference>
<dbReference type="Gene3D" id="1.10.3110.10">
    <property type="entry name" value="protoporphyrinogen ix oxidase, domain 3"/>
    <property type="match status" value="1"/>
</dbReference>
<comment type="caution">
    <text evidence="2">The sequence shown here is derived from an EMBL/GenBank/DDBJ whole genome shotgun (WGS) entry which is preliminary data.</text>
</comment>
<dbReference type="Proteomes" id="UP000824596">
    <property type="component" value="Unassembled WGS sequence"/>
</dbReference>
<dbReference type="Gene3D" id="3.90.660.20">
    <property type="entry name" value="Protoporphyrinogen oxidase, mitochondrial, domain 2"/>
    <property type="match status" value="1"/>
</dbReference>
<reference evidence="2" key="1">
    <citation type="submission" date="2021-09" db="EMBL/GenBank/DDBJ databases">
        <title>A high-quality genome of the endoparasitic fungus Hirsutella rhossiliensis with a comparison of Hirsutella genomes reveals transposable elements contributing to genome size variation.</title>
        <authorList>
            <person name="Lin R."/>
            <person name="Jiao Y."/>
            <person name="Sun X."/>
            <person name="Ling J."/>
            <person name="Xie B."/>
            <person name="Cheng X."/>
        </authorList>
    </citation>
    <scope>NUCLEOTIDE SEQUENCE</scope>
    <source>
        <strain evidence="2">HR02</strain>
    </source>
</reference>
<evidence type="ECO:0000313" key="3">
    <source>
        <dbReference type="Proteomes" id="UP000824596"/>
    </source>
</evidence>
<dbReference type="AlphaFoldDB" id="A0A9P8SJH2"/>
<dbReference type="GeneID" id="68353761"/>
<dbReference type="InterPro" id="IPR036188">
    <property type="entry name" value="FAD/NAD-bd_sf"/>
</dbReference>
<keyword evidence="3" id="KW-1185">Reference proteome</keyword>
<dbReference type="PANTHER" id="PTHR42923:SF17">
    <property type="entry name" value="AMINE OXIDASE DOMAIN-CONTAINING PROTEIN"/>
    <property type="match status" value="1"/>
</dbReference>
<dbReference type="InterPro" id="IPR050464">
    <property type="entry name" value="Zeta_carotene_desat/Oxidored"/>
</dbReference>